<evidence type="ECO:0000313" key="2">
    <source>
        <dbReference type="EMBL" id="REE08385.1"/>
    </source>
</evidence>
<accession>A0A3D9LMA3</accession>
<keyword evidence="1" id="KW-0812">Transmembrane</keyword>
<evidence type="ECO:0008006" key="4">
    <source>
        <dbReference type="Google" id="ProtNLM"/>
    </source>
</evidence>
<feature type="transmembrane region" description="Helical" evidence="1">
    <location>
        <begin position="35"/>
        <end position="54"/>
    </location>
</feature>
<reference evidence="2 3" key="1">
    <citation type="submission" date="2018-07" db="EMBL/GenBank/DDBJ databases">
        <title>Genomic Encyclopedia of Type Strains, Phase III (KMG-III): the genomes of soil and plant-associated and newly described type strains.</title>
        <authorList>
            <person name="Whitman W."/>
        </authorList>
    </citation>
    <scope>NUCLEOTIDE SEQUENCE [LARGE SCALE GENOMIC DNA]</scope>
    <source>
        <strain evidence="2 3">CECT 7948</strain>
    </source>
</reference>
<protein>
    <recommendedName>
        <fullName evidence="4">Phospholipase D-like protein</fullName>
    </recommendedName>
</protein>
<dbReference type="EMBL" id="QREI01000007">
    <property type="protein sequence ID" value="REE08385.1"/>
    <property type="molecule type" value="Genomic_DNA"/>
</dbReference>
<name>A0A3D9LMA3_9FLAO</name>
<evidence type="ECO:0000256" key="1">
    <source>
        <dbReference type="SAM" id="Phobius"/>
    </source>
</evidence>
<keyword evidence="1" id="KW-1133">Transmembrane helix</keyword>
<evidence type="ECO:0000313" key="3">
    <source>
        <dbReference type="Proteomes" id="UP000256919"/>
    </source>
</evidence>
<comment type="caution">
    <text evidence="2">The sequence shown here is derived from an EMBL/GenBank/DDBJ whole genome shotgun (WGS) entry which is preliminary data.</text>
</comment>
<keyword evidence="3" id="KW-1185">Reference proteome</keyword>
<keyword evidence="1" id="KW-0472">Membrane</keyword>
<dbReference type="AlphaFoldDB" id="A0A3D9LMA3"/>
<organism evidence="2 3">
    <name type="scientific">Winogradskyella pacifica</name>
    <dbReference type="NCBI Taxonomy" id="664642"/>
    <lineage>
        <taxon>Bacteria</taxon>
        <taxon>Pseudomonadati</taxon>
        <taxon>Bacteroidota</taxon>
        <taxon>Flavobacteriia</taxon>
        <taxon>Flavobacteriales</taxon>
        <taxon>Flavobacteriaceae</taxon>
        <taxon>Winogradskyella</taxon>
    </lineage>
</organism>
<dbReference type="Proteomes" id="UP000256919">
    <property type="component" value="Unassembled WGS sequence"/>
</dbReference>
<gene>
    <name evidence="2" type="ORF">DFQ09_10764</name>
</gene>
<proteinExistence type="predicted"/>
<sequence>MISPFQIIVLLLIFVSIIITSLVLASKNESTFKFLIWVAIILCLPFIGSASYLIKHYTSINTKTNNVFS</sequence>